<feature type="transmembrane region" description="Helical" evidence="1">
    <location>
        <begin position="119"/>
        <end position="137"/>
    </location>
</feature>
<dbReference type="Proteomes" id="UP000054279">
    <property type="component" value="Unassembled WGS sequence"/>
</dbReference>
<organism evidence="2 3">
    <name type="scientific">Sphaerobolus stellatus (strain SS14)</name>
    <dbReference type="NCBI Taxonomy" id="990650"/>
    <lineage>
        <taxon>Eukaryota</taxon>
        <taxon>Fungi</taxon>
        <taxon>Dikarya</taxon>
        <taxon>Basidiomycota</taxon>
        <taxon>Agaricomycotina</taxon>
        <taxon>Agaricomycetes</taxon>
        <taxon>Phallomycetidae</taxon>
        <taxon>Geastrales</taxon>
        <taxon>Sphaerobolaceae</taxon>
        <taxon>Sphaerobolus</taxon>
    </lineage>
</organism>
<accession>A0A0C9USS7</accession>
<proteinExistence type="predicted"/>
<evidence type="ECO:0000256" key="1">
    <source>
        <dbReference type="SAM" id="Phobius"/>
    </source>
</evidence>
<gene>
    <name evidence="2" type="ORF">M422DRAFT_270382</name>
</gene>
<evidence type="ECO:0000313" key="3">
    <source>
        <dbReference type="Proteomes" id="UP000054279"/>
    </source>
</evidence>
<keyword evidence="1" id="KW-0812">Transmembrane</keyword>
<keyword evidence="1" id="KW-0472">Membrane</keyword>
<keyword evidence="1" id="KW-1133">Transmembrane helix</keyword>
<dbReference type="HOGENOM" id="CLU_1246049_0_0_1"/>
<evidence type="ECO:0000313" key="2">
    <source>
        <dbReference type="EMBL" id="KIJ28381.1"/>
    </source>
</evidence>
<dbReference type="EMBL" id="KN837308">
    <property type="protein sequence ID" value="KIJ28381.1"/>
    <property type="molecule type" value="Genomic_DNA"/>
</dbReference>
<name>A0A0C9USS7_SPHS4</name>
<protein>
    <submittedName>
        <fullName evidence="2">Uncharacterized protein</fullName>
    </submittedName>
</protein>
<dbReference type="AlphaFoldDB" id="A0A0C9USS7"/>
<keyword evidence="3" id="KW-1185">Reference proteome</keyword>
<sequence>MSTYFFVAARTAILSTFIRMRAGIPQGRGPHTLLIFRYVAGALSLTATASLLAAGRVSSPKPLQIFVMLLKAATGEIIIDTHIRRPWNRLREYEGYVWVTLEITLDWVGILLGGKWGTIFNIVVAIMASAMLLSLLAKRFKIMERLSTTRWLFMHGSNARADPVHIDLESLGEYNEREGEAEAWSSWTSPSPPVLQDFEPIGSLELSIRQALEGQGGGEMSV</sequence>
<reference evidence="2 3" key="1">
    <citation type="submission" date="2014-06" db="EMBL/GenBank/DDBJ databases">
        <title>Evolutionary Origins and Diversification of the Mycorrhizal Mutualists.</title>
        <authorList>
            <consortium name="DOE Joint Genome Institute"/>
            <consortium name="Mycorrhizal Genomics Consortium"/>
            <person name="Kohler A."/>
            <person name="Kuo A."/>
            <person name="Nagy L.G."/>
            <person name="Floudas D."/>
            <person name="Copeland A."/>
            <person name="Barry K.W."/>
            <person name="Cichocki N."/>
            <person name="Veneault-Fourrey C."/>
            <person name="LaButti K."/>
            <person name="Lindquist E.A."/>
            <person name="Lipzen A."/>
            <person name="Lundell T."/>
            <person name="Morin E."/>
            <person name="Murat C."/>
            <person name="Riley R."/>
            <person name="Ohm R."/>
            <person name="Sun H."/>
            <person name="Tunlid A."/>
            <person name="Henrissat B."/>
            <person name="Grigoriev I.V."/>
            <person name="Hibbett D.S."/>
            <person name="Martin F."/>
        </authorList>
    </citation>
    <scope>NUCLEOTIDE SEQUENCE [LARGE SCALE GENOMIC DNA]</scope>
    <source>
        <strain evidence="2 3">SS14</strain>
    </source>
</reference>
<feature type="transmembrane region" description="Helical" evidence="1">
    <location>
        <begin position="34"/>
        <end position="57"/>
    </location>
</feature>